<dbReference type="KEGG" id="sman:C12CBH8_16890"/>
<evidence type="ECO:0000313" key="3">
    <source>
        <dbReference type="Proteomes" id="UP000593890"/>
    </source>
</evidence>
<organism evidence="2 3">
    <name type="scientific">Solibaculum mannosilyticum</name>
    <dbReference type="NCBI Taxonomy" id="2780922"/>
    <lineage>
        <taxon>Bacteria</taxon>
        <taxon>Bacillati</taxon>
        <taxon>Bacillota</taxon>
        <taxon>Clostridia</taxon>
        <taxon>Eubacteriales</taxon>
        <taxon>Oscillospiraceae</taxon>
        <taxon>Solibaculum</taxon>
    </lineage>
</organism>
<evidence type="ECO:0000259" key="1">
    <source>
        <dbReference type="SMART" id="SM00481"/>
    </source>
</evidence>
<reference evidence="3" key="1">
    <citation type="submission" date="2020-07" db="EMBL/GenBank/DDBJ databases">
        <title>Complete genome sequencing of Clostridia bacterium strain 12CBH8.</title>
        <authorList>
            <person name="Sakamoto M."/>
            <person name="Murakami T."/>
            <person name="Mori H."/>
        </authorList>
    </citation>
    <scope>NUCLEOTIDE SEQUENCE [LARGE SCALE GENOMIC DNA]</scope>
    <source>
        <strain evidence="3">12CBH8</strain>
    </source>
</reference>
<dbReference type="InterPro" id="IPR004013">
    <property type="entry name" value="PHP_dom"/>
</dbReference>
<accession>A0A7I8D2J3</accession>
<dbReference type="PANTHER" id="PTHR36928">
    <property type="entry name" value="PHOSPHATASE YCDX-RELATED"/>
    <property type="match status" value="1"/>
</dbReference>
<dbReference type="Pfam" id="PF02811">
    <property type="entry name" value="PHP"/>
    <property type="match status" value="1"/>
</dbReference>
<dbReference type="Proteomes" id="UP000593890">
    <property type="component" value="Chromosome"/>
</dbReference>
<sequence length="239" mass="26957">MKLEADLHVHTLASSHAYSTITEIARWSADIGLKAVAITDHGSAMPDAPHIWHFQNLDTIPDHLFGVHILRGVEANVMDPKGSLDIEEWILKKLDWVVASMHKQTALMTDPDEVTSAWMGIAENPYVDVIGHMGLPRYACDYDKVVRAFGEHGKLVEINSHSFDVRKEAVPNCRKVAELCMKYGVQISVDSDAHFHMDVAKVDKAMAMLREIDFPEELIVNASYERLVKYLENRNRPKA</sequence>
<dbReference type="NCBIfam" id="NF006702">
    <property type="entry name" value="PRK09248.1"/>
    <property type="match status" value="1"/>
</dbReference>
<dbReference type="GO" id="GO:0008270">
    <property type="term" value="F:zinc ion binding"/>
    <property type="evidence" value="ECO:0007669"/>
    <property type="project" value="TreeGrafter"/>
</dbReference>
<keyword evidence="3" id="KW-1185">Reference proteome</keyword>
<dbReference type="AlphaFoldDB" id="A0A7I8D2J3"/>
<dbReference type="RefSeq" id="WP_215533028.1">
    <property type="nucleotide sequence ID" value="NZ_AP023321.1"/>
</dbReference>
<proteinExistence type="predicted"/>
<dbReference type="PANTHER" id="PTHR36928:SF1">
    <property type="entry name" value="PHOSPHATASE YCDX-RELATED"/>
    <property type="match status" value="1"/>
</dbReference>
<dbReference type="SMART" id="SM00481">
    <property type="entry name" value="POLIIIAc"/>
    <property type="match status" value="1"/>
</dbReference>
<dbReference type="GO" id="GO:0005829">
    <property type="term" value="C:cytosol"/>
    <property type="evidence" value="ECO:0007669"/>
    <property type="project" value="TreeGrafter"/>
</dbReference>
<protein>
    <submittedName>
        <fullName evidence="2">Putative phosphatase</fullName>
    </submittedName>
</protein>
<evidence type="ECO:0000313" key="2">
    <source>
        <dbReference type="EMBL" id="BCI61050.1"/>
    </source>
</evidence>
<dbReference type="CDD" id="cd07437">
    <property type="entry name" value="PHP_HisPPase_Ycdx_like"/>
    <property type="match status" value="1"/>
</dbReference>
<name>A0A7I8D2J3_9FIRM</name>
<dbReference type="InterPro" id="IPR016195">
    <property type="entry name" value="Pol/histidinol_Pase-like"/>
</dbReference>
<dbReference type="SUPFAM" id="SSF89550">
    <property type="entry name" value="PHP domain-like"/>
    <property type="match status" value="1"/>
</dbReference>
<dbReference type="EMBL" id="AP023321">
    <property type="protein sequence ID" value="BCI61050.1"/>
    <property type="molecule type" value="Genomic_DNA"/>
</dbReference>
<gene>
    <name evidence="2" type="ORF">C12CBH8_16890</name>
</gene>
<dbReference type="InterPro" id="IPR003141">
    <property type="entry name" value="Pol/His_phosphatase_N"/>
</dbReference>
<dbReference type="InterPro" id="IPR050243">
    <property type="entry name" value="PHP_phosphatase"/>
</dbReference>
<dbReference type="Gene3D" id="3.20.20.140">
    <property type="entry name" value="Metal-dependent hydrolases"/>
    <property type="match status" value="1"/>
</dbReference>
<dbReference type="GO" id="GO:0042578">
    <property type="term" value="F:phosphoric ester hydrolase activity"/>
    <property type="evidence" value="ECO:0007669"/>
    <property type="project" value="TreeGrafter"/>
</dbReference>
<feature type="domain" description="Polymerase/histidinol phosphatase N-terminal" evidence="1">
    <location>
        <begin position="5"/>
        <end position="79"/>
    </location>
</feature>